<gene>
    <name evidence="1" type="ORF">LCDPAC01_01320</name>
</gene>
<protein>
    <submittedName>
        <fullName evidence="1">Putative divergent proliferating cell nuclear antigen</fullName>
    </submittedName>
</protein>
<sequence>MTERVQVVGCRFHLGYLIKALNAFKTDISVVYSLRFLPDKLVFEARSGNNRIFSSVTMDALDINLKWYNEDVKSRDINLDILGTVFKDGYKQIKKTESLGYSLFMDKSNTLGKTKNFILQLNPGEAAFNRDGYKNFHVKRRTPTSPLIIPKPDMKKIKIFTGAKKLGKQLSSFAVNRDVYIYMYTEGMIIRGDLKAKTGEAVERVGELHDEELIDFRNDLTSKIVTKKVGEINLTIKEYESVHRYNIGACISQLKALCGIYDSPIRIHYEVGKALAFVTKMSYLGTLEMFIVPQI</sequence>
<evidence type="ECO:0000313" key="1">
    <source>
        <dbReference type="EMBL" id="QBK84651.1"/>
    </source>
</evidence>
<name>A0A481YQE1_9VIRU</name>
<proteinExistence type="predicted"/>
<organism evidence="1">
    <name type="scientific">Pithovirus LCDPAC01</name>
    <dbReference type="NCBI Taxonomy" id="2506600"/>
    <lineage>
        <taxon>Viruses</taxon>
        <taxon>Pithoviruses</taxon>
    </lineage>
</organism>
<dbReference type="EMBL" id="MK500283">
    <property type="protein sequence ID" value="QBK84651.1"/>
    <property type="molecule type" value="Genomic_DNA"/>
</dbReference>
<reference evidence="1" key="1">
    <citation type="journal article" date="2019" name="MBio">
        <title>Virus Genomes from Deep Sea Sediments Expand the Ocean Megavirome and Support Independent Origins of Viral Gigantism.</title>
        <authorList>
            <person name="Backstrom D."/>
            <person name="Yutin N."/>
            <person name="Jorgensen S.L."/>
            <person name="Dharamshi J."/>
            <person name="Homa F."/>
            <person name="Zaremba-Niedwiedzka K."/>
            <person name="Spang A."/>
            <person name="Wolf Y.I."/>
            <person name="Koonin E.V."/>
            <person name="Ettema T.J."/>
        </authorList>
    </citation>
    <scope>NUCLEOTIDE SEQUENCE</scope>
</reference>
<accession>A0A481YQE1</accession>